<feature type="compositionally biased region" description="Basic and acidic residues" evidence="1">
    <location>
        <begin position="97"/>
        <end position="107"/>
    </location>
</feature>
<accession>A0AAW2WFA0</accession>
<reference evidence="2" key="1">
    <citation type="submission" date="2020-06" db="EMBL/GenBank/DDBJ databases">
        <authorList>
            <person name="Li T."/>
            <person name="Hu X."/>
            <person name="Zhang T."/>
            <person name="Song X."/>
            <person name="Zhang H."/>
            <person name="Dai N."/>
            <person name="Sheng W."/>
            <person name="Hou X."/>
            <person name="Wei L."/>
        </authorList>
    </citation>
    <scope>NUCLEOTIDE SEQUENCE</scope>
    <source>
        <strain evidence="2">KEN1</strain>
        <tissue evidence="2">Leaf</tissue>
    </source>
</reference>
<proteinExistence type="predicted"/>
<dbReference type="EMBL" id="JACGWN010000008">
    <property type="protein sequence ID" value="KAL0440108.1"/>
    <property type="molecule type" value="Genomic_DNA"/>
</dbReference>
<organism evidence="2">
    <name type="scientific">Sesamum latifolium</name>
    <dbReference type="NCBI Taxonomy" id="2727402"/>
    <lineage>
        <taxon>Eukaryota</taxon>
        <taxon>Viridiplantae</taxon>
        <taxon>Streptophyta</taxon>
        <taxon>Embryophyta</taxon>
        <taxon>Tracheophyta</taxon>
        <taxon>Spermatophyta</taxon>
        <taxon>Magnoliopsida</taxon>
        <taxon>eudicotyledons</taxon>
        <taxon>Gunneridae</taxon>
        <taxon>Pentapetalae</taxon>
        <taxon>asterids</taxon>
        <taxon>lamiids</taxon>
        <taxon>Lamiales</taxon>
        <taxon>Pedaliaceae</taxon>
        <taxon>Sesamum</taxon>
    </lineage>
</organism>
<feature type="region of interest" description="Disordered" evidence="1">
    <location>
        <begin position="70"/>
        <end position="115"/>
    </location>
</feature>
<name>A0AAW2WFA0_9LAMI</name>
<reference evidence="2" key="2">
    <citation type="journal article" date="2024" name="Plant">
        <title>Genomic evolution and insights into agronomic trait innovations of Sesamum species.</title>
        <authorList>
            <person name="Miao H."/>
            <person name="Wang L."/>
            <person name="Qu L."/>
            <person name="Liu H."/>
            <person name="Sun Y."/>
            <person name="Le M."/>
            <person name="Wang Q."/>
            <person name="Wei S."/>
            <person name="Zheng Y."/>
            <person name="Lin W."/>
            <person name="Duan Y."/>
            <person name="Cao H."/>
            <person name="Xiong S."/>
            <person name="Wang X."/>
            <person name="Wei L."/>
            <person name="Li C."/>
            <person name="Ma Q."/>
            <person name="Ju M."/>
            <person name="Zhao R."/>
            <person name="Li G."/>
            <person name="Mu C."/>
            <person name="Tian Q."/>
            <person name="Mei H."/>
            <person name="Zhang T."/>
            <person name="Gao T."/>
            <person name="Zhang H."/>
        </authorList>
    </citation>
    <scope>NUCLEOTIDE SEQUENCE</scope>
    <source>
        <strain evidence="2">KEN1</strain>
    </source>
</reference>
<protein>
    <submittedName>
        <fullName evidence="2">Uncharacterized protein</fullName>
    </submittedName>
</protein>
<comment type="caution">
    <text evidence="2">The sequence shown here is derived from an EMBL/GenBank/DDBJ whole genome shotgun (WGS) entry which is preliminary data.</text>
</comment>
<evidence type="ECO:0000313" key="2">
    <source>
        <dbReference type="EMBL" id="KAL0440108.1"/>
    </source>
</evidence>
<feature type="region of interest" description="Disordered" evidence="1">
    <location>
        <begin position="23"/>
        <end position="55"/>
    </location>
</feature>
<sequence length="115" mass="12713">MEHVLRYVYRGAIPSFIRSYSANSGCRPSGARVYNSPPRVATPSDVEAPEEEAGEDVPILLPLPGRIRENPCQNLRRSPTIARPFRAPSKGSAGCKIPDRRPRKMTDRASLSLKP</sequence>
<dbReference type="AlphaFoldDB" id="A0AAW2WFA0"/>
<gene>
    <name evidence="2" type="ORF">Slati_2493800</name>
</gene>
<evidence type="ECO:0000256" key="1">
    <source>
        <dbReference type="SAM" id="MobiDB-lite"/>
    </source>
</evidence>